<comment type="similarity">
    <text evidence="1">Belongs to the CSN7/EIF3M family. CSN7 subfamily.</text>
</comment>
<organism evidence="5 6">
    <name type="scientific">Cristinia sonorae</name>
    <dbReference type="NCBI Taxonomy" id="1940300"/>
    <lineage>
        <taxon>Eukaryota</taxon>
        <taxon>Fungi</taxon>
        <taxon>Dikarya</taxon>
        <taxon>Basidiomycota</taxon>
        <taxon>Agaricomycotina</taxon>
        <taxon>Agaricomycetes</taxon>
        <taxon>Agaricomycetidae</taxon>
        <taxon>Agaricales</taxon>
        <taxon>Pleurotineae</taxon>
        <taxon>Stephanosporaceae</taxon>
        <taxon>Cristinia</taxon>
    </lineage>
</organism>
<dbReference type="OrthoDB" id="10265275at2759"/>
<accession>A0A8K0XQL1</accession>
<feature type="region of interest" description="Disordered" evidence="3">
    <location>
        <begin position="229"/>
        <end position="318"/>
    </location>
</feature>
<sequence length="318" mass="35564">MDLGANTPAKLEPFLLMSKSAKGAAAAKLIHDATSASGVFVFAELLDMPNIVELASNPQHSSVYSLLQFFAYRTYPDYLQHKDSLPALNQSQTTKLKHLTLVSLAMEKRILPYAQLLDQLQMETIRELEDLIIDAIYLDVIRGKLDQKAQQFEVEYTIGRDLEPGKIESMLTALQNWASTTSAVLATLDERLELLKRQAKTEKDMTSFYETQAQRTLREVQDKHREVKLTRNNPAGGPQLKSGPTAAGLALAERQKEKEREAARERERQAQASDKGKGRSNDENVDSMDVDEPEGKGKSTRPSTDSAANSKGRKRNRF</sequence>
<protein>
    <recommendedName>
        <fullName evidence="4">PCI domain-containing protein</fullName>
    </recommendedName>
</protein>
<dbReference type="SMART" id="SM00088">
    <property type="entry name" value="PINT"/>
    <property type="match status" value="1"/>
</dbReference>
<dbReference type="AlphaFoldDB" id="A0A8K0XQL1"/>
<evidence type="ECO:0000256" key="2">
    <source>
        <dbReference type="ARBA" id="ARBA00022790"/>
    </source>
</evidence>
<evidence type="ECO:0000313" key="6">
    <source>
        <dbReference type="Proteomes" id="UP000813824"/>
    </source>
</evidence>
<keyword evidence="2" id="KW-0736">Signalosome</keyword>
<dbReference type="EMBL" id="JAEVFJ010000012">
    <property type="protein sequence ID" value="KAH8101385.1"/>
    <property type="molecule type" value="Genomic_DNA"/>
</dbReference>
<feature type="domain" description="PCI" evidence="4">
    <location>
        <begin position="1"/>
        <end position="159"/>
    </location>
</feature>
<dbReference type="InterPro" id="IPR000717">
    <property type="entry name" value="PCI_dom"/>
</dbReference>
<dbReference type="InterPro" id="IPR045237">
    <property type="entry name" value="COPS7/eIF3m"/>
</dbReference>
<feature type="compositionally biased region" description="Polar residues" evidence="3">
    <location>
        <begin position="300"/>
        <end position="309"/>
    </location>
</feature>
<feature type="compositionally biased region" description="Basic and acidic residues" evidence="3">
    <location>
        <begin position="253"/>
        <end position="282"/>
    </location>
</feature>
<feature type="compositionally biased region" description="Acidic residues" evidence="3">
    <location>
        <begin position="283"/>
        <end position="292"/>
    </location>
</feature>
<evidence type="ECO:0000256" key="1">
    <source>
        <dbReference type="ARBA" id="ARBA00008482"/>
    </source>
</evidence>
<comment type="caution">
    <text evidence="5">The sequence shown here is derived from an EMBL/GenBank/DDBJ whole genome shotgun (WGS) entry which is preliminary data.</text>
</comment>
<dbReference type="PANTHER" id="PTHR15350">
    <property type="entry name" value="COP9 SIGNALOSOME COMPLEX SUBUNIT 7/DENDRITIC CELL PROTEIN GA17"/>
    <property type="match status" value="1"/>
</dbReference>
<keyword evidence="6" id="KW-1185">Reference proteome</keyword>
<dbReference type="PROSITE" id="PS50250">
    <property type="entry name" value="PCI"/>
    <property type="match status" value="1"/>
</dbReference>
<evidence type="ECO:0000256" key="3">
    <source>
        <dbReference type="SAM" id="MobiDB-lite"/>
    </source>
</evidence>
<reference evidence="5" key="1">
    <citation type="journal article" date="2021" name="New Phytol.">
        <title>Evolutionary innovations through gain and loss of genes in the ectomycorrhizal Boletales.</title>
        <authorList>
            <person name="Wu G."/>
            <person name="Miyauchi S."/>
            <person name="Morin E."/>
            <person name="Kuo A."/>
            <person name="Drula E."/>
            <person name="Varga T."/>
            <person name="Kohler A."/>
            <person name="Feng B."/>
            <person name="Cao Y."/>
            <person name="Lipzen A."/>
            <person name="Daum C."/>
            <person name="Hundley H."/>
            <person name="Pangilinan J."/>
            <person name="Johnson J."/>
            <person name="Barry K."/>
            <person name="LaButti K."/>
            <person name="Ng V."/>
            <person name="Ahrendt S."/>
            <person name="Min B."/>
            <person name="Choi I.G."/>
            <person name="Park H."/>
            <person name="Plett J.M."/>
            <person name="Magnuson J."/>
            <person name="Spatafora J.W."/>
            <person name="Nagy L.G."/>
            <person name="Henrissat B."/>
            <person name="Grigoriev I.V."/>
            <person name="Yang Z.L."/>
            <person name="Xu J."/>
            <person name="Martin F.M."/>
        </authorList>
    </citation>
    <scope>NUCLEOTIDE SEQUENCE</scope>
    <source>
        <strain evidence="5">KKN 215</strain>
    </source>
</reference>
<dbReference type="GO" id="GO:0008180">
    <property type="term" value="C:COP9 signalosome"/>
    <property type="evidence" value="ECO:0007669"/>
    <property type="project" value="UniProtKB-KW"/>
</dbReference>
<evidence type="ECO:0000313" key="5">
    <source>
        <dbReference type="EMBL" id="KAH8101385.1"/>
    </source>
</evidence>
<evidence type="ECO:0000259" key="4">
    <source>
        <dbReference type="PROSITE" id="PS50250"/>
    </source>
</evidence>
<proteinExistence type="inferred from homology"/>
<dbReference type="Proteomes" id="UP000813824">
    <property type="component" value="Unassembled WGS sequence"/>
</dbReference>
<dbReference type="PANTHER" id="PTHR15350:SF5">
    <property type="entry name" value="COP9 SIGNALOSOME COMPLEX SUBUNIT 7"/>
    <property type="match status" value="1"/>
</dbReference>
<name>A0A8K0XQL1_9AGAR</name>
<gene>
    <name evidence="5" type="ORF">BXZ70DRAFT_932799</name>
</gene>
<dbReference type="Pfam" id="PF22061">
    <property type="entry name" value="CSN7_HB_subdom"/>
    <property type="match status" value="1"/>
</dbReference>
<dbReference type="Pfam" id="PF01399">
    <property type="entry name" value="PCI"/>
    <property type="match status" value="1"/>
</dbReference>